<evidence type="ECO:0000313" key="3">
    <source>
        <dbReference type="EMBL" id="KAB7849923.1"/>
    </source>
</evidence>
<evidence type="ECO:0000256" key="1">
    <source>
        <dbReference type="SAM" id="MobiDB-lite"/>
    </source>
</evidence>
<reference evidence="3 4" key="1">
    <citation type="journal article" date="2019" name="Microb. Cell Fact.">
        <title>Exploring novel herbicidin analogues by transcriptional regulator overexpression and MS/MS molecular networking.</title>
        <authorList>
            <person name="Shi Y."/>
            <person name="Gu R."/>
            <person name="Li Y."/>
            <person name="Wang X."/>
            <person name="Ren W."/>
            <person name="Li X."/>
            <person name="Wang L."/>
            <person name="Xie Y."/>
            <person name="Hong B."/>
        </authorList>
    </citation>
    <scope>NUCLEOTIDE SEQUENCE [LARGE SCALE GENOMIC DNA]</scope>
    <source>
        <strain evidence="3 4">US-43</strain>
    </source>
</reference>
<feature type="region of interest" description="Disordered" evidence="1">
    <location>
        <begin position="239"/>
        <end position="275"/>
    </location>
</feature>
<dbReference type="AlphaFoldDB" id="A0A5N5WCD1"/>
<dbReference type="OrthoDB" id="4336829at2"/>
<feature type="region of interest" description="Disordered" evidence="1">
    <location>
        <begin position="61"/>
        <end position="104"/>
    </location>
</feature>
<feature type="compositionally biased region" description="Low complexity" evidence="1">
    <location>
        <begin position="63"/>
        <end position="73"/>
    </location>
</feature>
<feature type="transmembrane region" description="Helical" evidence="2">
    <location>
        <begin position="281"/>
        <end position="300"/>
    </location>
</feature>
<protein>
    <recommendedName>
        <fullName evidence="5">LPXTG cell wall anchor domain-containing protein</fullName>
    </recommendedName>
</protein>
<sequence length="305" mass="31195">MSLSRALPNPVSAAHALAARAAALALPLLAAPLLALPVLVLGPSPPAAASVPAVAPLPPAAPAAPTVPTVPTAAHRRDRPGCGEANRTDFPIASRLSGGPDAYERGAPAPAWELELRNVTGQECRDVHPVAVLADGKRALRPEHIHLEFYDKDGARWRPVRFERTEEAENVGVFDGGSSGFHGFSVPAGRTVVVPLRLAFTDAAPDGRVTANVTAVQRRGADGAWVGESGDYTFTVTPAPTAPAASPPARPGPTPHAVPAPGRDPGPPALAATGGPHTVPVLGTAAAVCLAGGAGLLLWARRMRR</sequence>
<keyword evidence="2" id="KW-0472">Membrane</keyword>
<dbReference type="Proteomes" id="UP000327000">
    <property type="component" value="Unassembled WGS sequence"/>
</dbReference>
<organism evidence="3 4">
    <name type="scientific">Streptomyces mobaraensis</name>
    <name type="common">Streptoverticillium mobaraense</name>
    <dbReference type="NCBI Taxonomy" id="35621"/>
    <lineage>
        <taxon>Bacteria</taxon>
        <taxon>Bacillati</taxon>
        <taxon>Actinomycetota</taxon>
        <taxon>Actinomycetes</taxon>
        <taxon>Kitasatosporales</taxon>
        <taxon>Streptomycetaceae</taxon>
        <taxon>Streptomyces</taxon>
    </lineage>
</organism>
<evidence type="ECO:0000256" key="2">
    <source>
        <dbReference type="SAM" id="Phobius"/>
    </source>
</evidence>
<keyword evidence="2" id="KW-0812">Transmembrane</keyword>
<keyword evidence="4" id="KW-1185">Reference proteome</keyword>
<dbReference type="EMBL" id="VOKX01000009">
    <property type="protein sequence ID" value="KAB7849923.1"/>
    <property type="molecule type" value="Genomic_DNA"/>
</dbReference>
<dbReference type="RefSeq" id="WP_152262534.1">
    <property type="nucleotide sequence ID" value="NZ_VOKX01000009.1"/>
</dbReference>
<proteinExistence type="predicted"/>
<feature type="compositionally biased region" description="Pro residues" evidence="1">
    <location>
        <begin position="245"/>
        <end position="268"/>
    </location>
</feature>
<accession>A0A5N5WCD1</accession>
<keyword evidence="2" id="KW-1133">Transmembrane helix</keyword>
<comment type="caution">
    <text evidence="3">The sequence shown here is derived from an EMBL/GenBank/DDBJ whole genome shotgun (WGS) entry which is preliminary data.</text>
</comment>
<evidence type="ECO:0008006" key="5">
    <source>
        <dbReference type="Google" id="ProtNLM"/>
    </source>
</evidence>
<gene>
    <name evidence="3" type="ORF">FRZ00_04605</name>
</gene>
<evidence type="ECO:0000313" key="4">
    <source>
        <dbReference type="Proteomes" id="UP000327000"/>
    </source>
</evidence>
<name>A0A5N5WCD1_STRMB</name>